<dbReference type="InterPro" id="IPR001073">
    <property type="entry name" value="C1q_dom"/>
</dbReference>
<dbReference type="AlphaFoldDB" id="A0A8S3UE64"/>
<evidence type="ECO:0000256" key="2">
    <source>
        <dbReference type="ARBA" id="ARBA00022525"/>
    </source>
</evidence>
<proteinExistence type="predicted"/>
<reference evidence="5" key="1">
    <citation type="submission" date="2021-03" db="EMBL/GenBank/DDBJ databases">
        <authorList>
            <person name="Bekaert M."/>
        </authorList>
    </citation>
    <scope>NUCLEOTIDE SEQUENCE</scope>
</reference>
<comment type="subcellular location">
    <subcellularLocation>
        <location evidence="1">Secreted</location>
    </subcellularLocation>
</comment>
<feature type="domain" description="C1q" evidence="4">
    <location>
        <begin position="13"/>
        <end position="152"/>
    </location>
</feature>
<dbReference type="OrthoDB" id="6090657at2759"/>
<keyword evidence="6" id="KW-1185">Reference proteome</keyword>
<protein>
    <submittedName>
        <fullName evidence="5">C1QL</fullName>
    </submittedName>
</protein>
<dbReference type="Pfam" id="PF00386">
    <property type="entry name" value="C1q"/>
    <property type="match status" value="1"/>
</dbReference>
<dbReference type="SUPFAM" id="SSF49842">
    <property type="entry name" value="TNF-like"/>
    <property type="match status" value="1"/>
</dbReference>
<dbReference type="SMART" id="SM00110">
    <property type="entry name" value="C1Q"/>
    <property type="match status" value="1"/>
</dbReference>
<dbReference type="Proteomes" id="UP000683360">
    <property type="component" value="Unassembled WGS sequence"/>
</dbReference>
<dbReference type="PROSITE" id="PS50871">
    <property type="entry name" value="C1Q"/>
    <property type="match status" value="1"/>
</dbReference>
<evidence type="ECO:0000259" key="4">
    <source>
        <dbReference type="PROSITE" id="PS50871"/>
    </source>
</evidence>
<comment type="caution">
    <text evidence="5">The sequence shown here is derived from an EMBL/GenBank/DDBJ whole genome shotgun (WGS) entry which is preliminary data.</text>
</comment>
<accession>A0A8S3UE64</accession>
<evidence type="ECO:0000313" key="5">
    <source>
        <dbReference type="EMBL" id="CAG2240493.1"/>
    </source>
</evidence>
<dbReference type="PRINTS" id="PR00007">
    <property type="entry name" value="COMPLEMNTC1Q"/>
</dbReference>
<dbReference type="PANTHER" id="PTHR22923:SF113">
    <property type="entry name" value="COMPLEMENT C1Q-LIKE PROTEIN 4"/>
    <property type="match status" value="1"/>
</dbReference>
<evidence type="ECO:0000256" key="3">
    <source>
        <dbReference type="ARBA" id="ARBA00022729"/>
    </source>
</evidence>
<dbReference type="Gene3D" id="2.60.120.40">
    <property type="match status" value="1"/>
</dbReference>
<dbReference type="EMBL" id="CAJPWZ010002563">
    <property type="protein sequence ID" value="CAG2240493.1"/>
    <property type="molecule type" value="Genomic_DNA"/>
</dbReference>
<dbReference type="InterPro" id="IPR050822">
    <property type="entry name" value="Cerebellin_Synaptic_Org"/>
</dbReference>
<keyword evidence="3" id="KW-0732">Signal</keyword>
<dbReference type="InterPro" id="IPR008983">
    <property type="entry name" value="Tumour_necrosis_fac-like_dom"/>
</dbReference>
<name>A0A8S3UE64_MYTED</name>
<dbReference type="PANTHER" id="PTHR22923">
    <property type="entry name" value="CEREBELLIN-RELATED"/>
    <property type="match status" value="1"/>
</dbReference>
<dbReference type="GO" id="GO:0005576">
    <property type="term" value="C:extracellular region"/>
    <property type="evidence" value="ECO:0007669"/>
    <property type="project" value="UniProtKB-SubCell"/>
</dbReference>
<organism evidence="5 6">
    <name type="scientific">Mytilus edulis</name>
    <name type="common">Blue mussel</name>
    <dbReference type="NCBI Taxonomy" id="6550"/>
    <lineage>
        <taxon>Eukaryota</taxon>
        <taxon>Metazoa</taxon>
        <taxon>Spiralia</taxon>
        <taxon>Lophotrochozoa</taxon>
        <taxon>Mollusca</taxon>
        <taxon>Bivalvia</taxon>
        <taxon>Autobranchia</taxon>
        <taxon>Pteriomorphia</taxon>
        <taxon>Mytilida</taxon>
        <taxon>Mytiloidea</taxon>
        <taxon>Mytilidae</taxon>
        <taxon>Mytilinae</taxon>
        <taxon>Mytilus</taxon>
    </lineage>
</organism>
<gene>
    <name evidence="5" type="ORF">MEDL_52792</name>
</gene>
<evidence type="ECO:0000313" key="6">
    <source>
        <dbReference type="Proteomes" id="UP000683360"/>
    </source>
</evidence>
<evidence type="ECO:0000256" key="1">
    <source>
        <dbReference type="ARBA" id="ARBA00004613"/>
    </source>
</evidence>
<sequence>MMLFYKRLGLAPDTIQHVAFRAYTSKPISSLGAHQIVEYDNVPLNVGNAYDARHGHFISPLNGMYLFSFSVIAEPSNRIALWIVLNGNQIDAIFADGTGINIHTSQTKVFPVLLKKGDMVWVRTQPGYEGEHLYGSPKYQHNMFAAVLLYSL</sequence>
<keyword evidence="2" id="KW-0964">Secreted</keyword>